<keyword evidence="2" id="KW-1133">Transmembrane helix</keyword>
<evidence type="ECO:0000256" key="2">
    <source>
        <dbReference type="SAM" id="Phobius"/>
    </source>
</evidence>
<feature type="compositionally biased region" description="Polar residues" evidence="1">
    <location>
        <begin position="37"/>
        <end position="50"/>
    </location>
</feature>
<dbReference type="PANTHER" id="PTHR46599:SF2">
    <property type="entry name" value="PIGGYBAC TRANSPOSABLE ELEMENT-DERIVED PROTEIN 4-LIKE"/>
    <property type="match status" value="1"/>
</dbReference>
<evidence type="ECO:0000313" key="5">
    <source>
        <dbReference type="Proteomes" id="UP001217089"/>
    </source>
</evidence>
<accession>A0ABQ9E0P7</accession>
<evidence type="ECO:0000313" key="4">
    <source>
        <dbReference type="EMBL" id="KAJ8299028.1"/>
    </source>
</evidence>
<feature type="transmembrane region" description="Helical" evidence="2">
    <location>
        <begin position="409"/>
        <end position="430"/>
    </location>
</feature>
<dbReference type="Proteomes" id="UP001217089">
    <property type="component" value="Unassembled WGS sequence"/>
</dbReference>
<comment type="caution">
    <text evidence="4">The sequence shown here is derived from an EMBL/GenBank/DDBJ whole genome shotgun (WGS) entry which is preliminary data.</text>
</comment>
<feature type="non-terminal residue" evidence="4">
    <location>
        <position position="432"/>
    </location>
</feature>
<proteinExistence type="predicted"/>
<gene>
    <name evidence="4" type="ORF">KUTeg_023088</name>
</gene>
<dbReference type="InterPro" id="IPR029526">
    <property type="entry name" value="PGBD"/>
</dbReference>
<feature type="domain" description="PiggyBac transposable element-derived protein" evidence="3">
    <location>
        <begin position="86"/>
        <end position="185"/>
    </location>
</feature>
<name>A0ABQ9E0P7_TEGGR</name>
<evidence type="ECO:0000256" key="1">
    <source>
        <dbReference type="SAM" id="MobiDB-lite"/>
    </source>
</evidence>
<evidence type="ECO:0000259" key="3">
    <source>
        <dbReference type="Pfam" id="PF13843"/>
    </source>
</evidence>
<dbReference type="Pfam" id="PF13843">
    <property type="entry name" value="DDE_Tnp_1_7"/>
    <property type="match status" value="2"/>
</dbReference>
<dbReference type="EMBL" id="JARBDR010000921">
    <property type="protein sequence ID" value="KAJ8299028.1"/>
    <property type="molecule type" value="Genomic_DNA"/>
</dbReference>
<protein>
    <recommendedName>
        <fullName evidence="3">PiggyBac transposable element-derived protein domain-containing protein</fullName>
    </recommendedName>
</protein>
<reference evidence="4 5" key="1">
    <citation type="submission" date="2022-12" db="EMBL/GenBank/DDBJ databases">
        <title>Chromosome-level genome of Tegillarca granosa.</title>
        <authorList>
            <person name="Kim J."/>
        </authorList>
    </citation>
    <scope>NUCLEOTIDE SEQUENCE [LARGE SCALE GENOMIC DNA]</scope>
    <source>
        <strain evidence="4">Teg-2019</strain>
        <tissue evidence="4">Adductor muscle</tissue>
    </source>
</reference>
<dbReference type="PANTHER" id="PTHR46599">
    <property type="entry name" value="PIGGYBAC TRANSPOSABLE ELEMENT-DERIVED PROTEIN 4"/>
    <property type="match status" value="1"/>
</dbReference>
<sequence>MASNSDRNSDSSSDFDLTDSDSDHSFDSDTDDDDQLTESSIGTLDSQATNIDEEIRRDDLEDVHIDRFEQPQGPRHTLDRDSPVLSYFLLVFPISIFLHLVDQTNLYAQQCGAELWNPTTLDEMRAFIGLQIIMGINQLPRYTMHWSSNKFIGNLGIQDTMPLKRFQALTRFFHINDNTTQGQQNTPDYDRFFTSVPLVRTLYNHGIYSCGAIKSDREGLPQELRSPNLVRGETEQRQHGNLAATVWNDSNYVYILSTNSNPVGDGPVCRRSRGGRCQEFLRPPPVESYQKFMAGVDRANQHRSKNPVGHPSKKYWKFFFNFILEICLTNAFLIFCRTPGNNDKYDLLDFRLDIANQLINNFSCRKRKIPTENPVGGPLHEQVRLDRPKSTCKWCQSLARRRERKQLRVVVYVMFIYVQLIVLIVLVAMVTR</sequence>
<keyword evidence="2" id="KW-0472">Membrane</keyword>
<feature type="domain" description="PiggyBac transposable element-derived protein" evidence="3">
    <location>
        <begin position="190"/>
        <end position="332"/>
    </location>
</feature>
<keyword evidence="2" id="KW-0812">Transmembrane</keyword>
<keyword evidence="5" id="KW-1185">Reference proteome</keyword>
<feature type="transmembrane region" description="Helical" evidence="2">
    <location>
        <begin position="84"/>
        <end position="101"/>
    </location>
</feature>
<feature type="region of interest" description="Disordered" evidence="1">
    <location>
        <begin position="1"/>
        <end position="50"/>
    </location>
</feature>
<organism evidence="4 5">
    <name type="scientific">Tegillarca granosa</name>
    <name type="common">Malaysian cockle</name>
    <name type="synonym">Anadara granosa</name>
    <dbReference type="NCBI Taxonomy" id="220873"/>
    <lineage>
        <taxon>Eukaryota</taxon>
        <taxon>Metazoa</taxon>
        <taxon>Spiralia</taxon>
        <taxon>Lophotrochozoa</taxon>
        <taxon>Mollusca</taxon>
        <taxon>Bivalvia</taxon>
        <taxon>Autobranchia</taxon>
        <taxon>Pteriomorphia</taxon>
        <taxon>Arcoida</taxon>
        <taxon>Arcoidea</taxon>
        <taxon>Arcidae</taxon>
        <taxon>Tegillarca</taxon>
    </lineage>
</organism>
<feature type="compositionally biased region" description="Low complexity" evidence="1">
    <location>
        <begin position="1"/>
        <end position="15"/>
    </location>
</feature>